<evidence type="ECO:0000256" key="1">
    <source>
        <dbReference type="ARBA" id="ARBA00022737"/>
    </source>
</evidence>
<keyword evidence="5" id="KW-1185">Reference proteome</keyword>
<evidence type="ECO:0000313" key="4">
    <source>
        <dbReference type="EMBL" id="KAL2815045.1"/>
    </source>
</evidence>
<evidence type="ECO:0000313" key="5">
    <source>
        <dbReference type="Proteomes" id="UP001610335"/>
    </source>
</evidence>
<feature type="repeat" description="ANK" evidence="2">
    <location>
        <begin position="653"/>
        <end position="685"/>
    </location>
</feature>
<dbReference type="Pfam" id="PF12796">
    <property type="entry name" value="Ank_2"/>
    <property type="match status" value="1"/>
</dbReference>
<protein>
    <submittedName>
        <fullName evidence="4">Ankyrin repeat-containing domain protein</fullName>
    </submittedName>
</protein>
<evidence type="ECO:0000256" key="2">
    <source>
        <dbReference type="PROSITE-ProRule" id="PRU00023"/>
    </source>
</evidence>
<name>A0ABR4HHU4_9EURO</name>
<dbReference type="InterPro" id="IPR056884">
    <property type="entry name" value="NPHP3-like_N"/>
</dbReference>
<keyword evidence="1" id="KW-0677">Repeat</keyword>
<dbReference type="PROSITE" id="PS50088">
    <property type="entry name" value="ANK_REPEAT"/>
    <property type="match status" value="3"/>
</dbReference>
<dbReference type="InterPro" id="IPR002110">
    <property type="entry name" value="Ankyrin_rpt"/>
</dbReference>
<accession>A0ABR4HHU4</accession>
<dbReference type="Pfam" id="PF13637">
    <property type="entry name" value="Ank_4"/>
    <property type="match status" value="1"/>
</dbReference>
<dbReference type="Gene3D" id="1.25.40.20">
    <property type="entry name" value="Ankyrin repeat-containing domain"/>
    <property type="match status" value="2"/>
</dbReference>
<dbReference type="SUPFAM" id="SSF52540">
    <property type="entry name" value="P-loop containing nucleoside triphosphate hydrolases"/>
    <property type="match status" value="1"/>
</dbReference>
<evidence type="ECO:0000259" key="3">
    <source>
        <dbReference type="Pfam" id="PF24883"/>
    </source>
</evidence>
<organism evidence="4 5">
    <name type="scientific">Aspergillus cavernicola</name>
    <dbReference type="NCBI Taxonomy" id="176166"/>
    <lineage>
        <taxon>Eukaryota</taxon>
        <taxon>Fungi</taxon>
        <taxon>Dikarya</taxon>
        <taxon>Ascomycota</taxon>
        <taxon>Pezizomycotina</taxon>
        <taxon>Eurotiomycetes</taxon>
        <taxon>Eurotiomycetidae</taxon>
        <taxon>Eurotiales</taxon>
        <taxon>Aspergillaceae</taxon>
        <taxon>Aspergillus</taxon>
        <taxon>Aspergillus subgen. Nidulantes</taxon>
    </lineage>
</organism>
<dbReference type="Gene3D" id="3.40.50.300">
    <property type="entry name" value="P-loop containing nucleotide triphosphate hydrolases"/>
    <property type="match status" value="1"/>
</dbReference>
<dbReference type="PANTHER" id="PTHR10039:SF16">
    <property type="entry name" value="GPI INOSITOL-DEACYLASE"/>
    <property type="match status" value="1"/>
</dbReference>
<dbReference type="InterPro" id="IPR036770">
    <property type="entry name" value="Ankyrin_rpt-contain_sf"/>
</dbReference>
<sequence length="1203" mass="133693">MDSNSTNLDAAEQTTTAQSNSGAIFYSCGFNTSGGNISIGHQHTGAPDVALTSRHGEADNTTFDPSQWEVESKEILQWLSTVQYRLHHRTVSRLLLEGTGQWLFEKPQYREWYSSETSSILWLHGIPGSGKTCLTSIAIEKSLAASSTANNALSIAYFYFSRNKAEAQRSDPTEALSAILKQLLCSRSQRWQHDSPTTRQYRLRKREAEIDGSEIERLSIMEVTEQIIHLAKDTPIMIFIDALDECCPNQRYELFEMLDEVLVKATKTVKVLVSSRDDANILLKLGTSPNISISSADNALDINRFVETEIHKAINQSRLLDGKVTSDLQQRITDRLIKKADGMFLWASLQIQHLCDSRHVKVEAELLMELAAFPDSLVDTYSFALNSIKHIRPQGRNIAESVLKWLLCAKKATYEYIAAFCAADTSFGGVLPSVETILDVCCNLVKFDDSLSTLTFAHVSVREFLESQRKFFRYKCNSFVVERLFTSDIILPSDSNSLLRKYYLDFWWFHYNMSGRHRKRIFDLHVKDFMFDGLAPSEKYLQWATNSDKVSGTSHWPPPGNVSNPIQFAAHNGWLEVLYHCERSGNRDNMLGSALILYDVAIEQGQLRVLQWLLDHNIPLDDSAIYNAFVWRNQDVVRFFFSRGVLTIHDKVAGRCPLILAVLFEMTDVVQYLVEAGADIDSSDSEGCTPLFYAVVNDRSESIVRLLLDRGADPNKLNCHGQDPLTLAVEGRHQIHCRLMLETGLCRSAILGHGQTLLQLAFESLSNYAACILVAHAVDPRLHDETMRTHWMTLLSSIPVIHRNSHQENGMRRDTIVSVLLFGEILADDLVSQALLSIAAQLRHVAAVELLLDTGVDPTCPAIRGATRRPGGVGYMCDDGVSSIQEFQQLSDTIKDAEHHHEAREKLFDELRQGPLSWAALTGNVKLIQTILDRGFDPNTTNRKGDTALFFATQYYGDDRSHDQVGTDKESVVRVLLDNGALVNYHDAAGTSLVKKALQGRYPGLVSLLVNAGADMPPVLEGMEPASLRSTFGHGENGIRQLLQRRVAASHSQDSISSASNNAGDPLEVVSRLIIRGAMPVSAETLRAIWSSGSFSTISGPGGGNGHGYDSGFAILNENGDAVYDKGELRLEKRLCWDTPRKFHCEVWDGDGNSLGKSEGKTETNFIGIAIGQDSTCVVEFEADGEGCPALGDDEDSEIHFTG</sequence>
<dbReference type="SMART" id="SM00248">
    <property type="entry name" value="ANK"/>
    <property type="match status" value="8"/>
</dbReference>
<comment type="caution">
    <text evidence="4">The sequence shown here is derived from an EMBL/GenBank/DDBJ whole genome shotgun (WGS) entry which is preliminary data.</text>
</comment>
<feature type="domain" description="Nephrocystin 3-like N-terminal" evidence="3">
    <location>
        <begin position="98"/>
        <end position="276"/>
    </location>
</feature>
<dbReference type="Pfam" id="PF24883">
    <property type="entry name" value="NPHP3_N"/>
    <property type="match status" value="1"/>
</dbReference>
<proteinExistence type="predicted"/>
<dbReference type="EMBL" id="JBFXLS010000117">
    <property type="protein sequence ID" value="KAL2815045.1"/>
    <property type="molecule type" value="Genomic_DNA"/>
</dbReference>
<dbReference type="PROSITE" id="PS50297">
    <property type="entry name" value="ANK_REP_REGION"/>
    <property type="match status" value="2"/>
</dbReference>
<dbReference type="SUPFAM" id="SSF48403">
    <property type="entry name" value="Ankyrin repeat"/>
    <property type="match status" value="2"/>
</dbReference>
<dbReference type="Proteomes" id="UP001610335">
    <property type="component" value="Unassembled WGS sequence"/>
</dbReference>
<feature type="repeat" description="ANK" evidence="2">
    <location>
        <begin position="911"/>
        <end position="943"/>
    </location>
</feature>
<gene>
    <name evidence="4" type="ORF">BDW59DRAFT_166959</name>
</gene>
<keyword evidence="2" id="KW-0040">ANK repeat</keyword>
<reference evidence="4 5" key="1">
    <citation type="submission" date="2024-07" db="EMBL/GenBank/DDBJ databases">
        <title>Section-level genome sequencing and comparative genomics of Aspergillus sections Usti and Cavernicolus.</title>
        <authorList>
            <consortium name="Lawrence Berkeley National Laboratory"/>
            <person name="Nybo J.L."/>
            <person name="Vesth T.C."/>
            <person name="Theobald S."/>
            <person name="Frisvad J.C."/>
            <person name="Larsen T.O."/>
            <person name="Kjaerboelling I."/>
            <person name="Rothschild-Mancinelli K."/>
            <person name="Lyhne E.K."/>
            <person name="Kogle M.E."/>
            <person name="Barry K."/>
            <person name="Clum A."/>
            <person name="Na H."/>
            <person name="Ledsgaard L."/>
            <person name="Lin J."/>
            <person name="Lipzen A."/>
            <person name="Kuo A."/>
            <person name="Riley R."/>
            <person name="Mondo S."/>
            <person name="LaButti K."/>
            <person name="Haridas S."/>
            <person name="Pangalinan J."/>
            <person name="Salamov A.A."/>
            <person name="Simmons B.A."/>
            <person name="Magnuson J.K."/>
            <person name="Chen J."/>
            <person name="Drula E."/>
            <person name="Henrissat B."/>
            <person name="Wiebenga A."/>
            <person name="Lubbers R.J."/>
            <person name="Gomes A.C."/>
            <person name="Makela M.R."/>
            <person name="Stajich J."/>
            <person name="Grigoriev I.V."/>
            <person name="Mortensen U.H."/>
            <person name="De vries R.P."/>
            <person name="Baker S.E."/>
            <person name="Andersen M.R."/>
        </authorList>
    </citation>
    <scope>NUCLEOTIDE SEQUENCE [LARGE SCALE GENOMIC DNA]</scope>
    <source>
        <strain evidence="4 5">CBS 600.67</strain>
    </source>
</reference>
<dbReference type="InterPro" id="IPR027417">
    <property type="entry name" value="P-loop_NTPase"/>
</dbReference>
<feature type="repeat" description="ANK" evidence="2">
    <location>
        <begin position="686"/>
        <end position="719"/>
    </location>
</feature>
<dbReference type="PANTHER" id="PTHR10039">
    <property type="entry name" value="AMELOGENIN"/>
    <property type="match status" value="1"/>
</dbReference>